<dbReference type="GO" id="GO:0008080">
    <property type="term" value="F:N-acetyltransferase activity"/>
    <property type="evidence" value="ECO:0007669"/>
    <property type="project" value="UniProtKB-ARBA"/>
</dbReference>
<dbReference type="Gene3D" id="3.40.630.30">
    <property type="match status" value="1"/>
</dbReference>
<protein>
    <recommendedName>
        <fullName evidence="5">N-acetyltransferase domain-containing protein</fullName>
    </recommendedName>
</protein>
<dbReference type="InterPro" id="IPR016181">
    <property type="entry name" value="Acyl_CoA_acyltransferase"/>
</dbReference>
<accession>A0ABD2Q9W8</accession>
<keyword evidence="2" id="KW-0012">Acyltransferase</keyword>
<gene>
    <name evidence="3" type="ORF">Ciccas_005085</name>
</gene>
<dbReference type="SUPFAM" id="SSF55729">
    <property type="entry name" value="Acyl-CoA N-acyltransferases (Nat)"/>
    <property type="match status" value="1"/>
</dbReference>
<evidence type="ECO:0000256" key="2">
    <source>
        <dbReference type="ARBA" id="ARBA00023315"/>
    </source>
</evidence>
<proteinExistence type="predicted"/>
<dbReference type="EMBL" id="JBJKFK010000569">
    <property type="protein sequence ID" value="KAL3316278.1"/>
    <property type="molecule type" value="Genomic_DNA"/>
</dbReference>
<evidence type="ECO:0008006" key="5">
    <source>
        <dbReference type="Google" id="ProtNLM"/>
    </source>
</evidence>
<sequence>MEADDPLLATGDCSLMSCFARDSLDLIGITTFINQLIKHHNEQGECIAFDKLLAYHTAECFQALILRQSNLEQKALGLLLWTDAYSTKMGGLGIYLDAFYVDQQLRGQGIGRKFISSLLMALSTDIQFIKLTFYDRLPGLAETYKRLGFQDETVVNKIHIFEFENLELKSNLNDLLTVESDSDSGSSGFSSLCGSYEGQHCSPSVKVRMNVEFSQYIISHDLLVQVEEIEARTTKALMVTIQSPTNMKEHCKYVEYLTFSPWIGKVLYFTDFEGDLDFLAKCLTEKFLNLRFLIWEAMETGLASIWLDIEEDLIARGVGKRLEAMGGCDIKPEGWHTATMDRRGIEKLIVRCNYPP</sequence>
<evidence type="ECO:0000313" key="4">
    <source>
        <dbReference type="Proteomes" id="UP001626550"/>
    </source>
</evidence>
<keyword evidence="4" id="KW-1185">Reference proteome</keyword>
<dbReference type="AlphaFoldDB" id="A0ABD2Q9W8"/>
<evidence type="ECO:0000256" key="1">
    <source>
        <dbReference type="ARBA" id="ARBA00022679"/>
    </source>
</evidence>
<name>A0ABD2Q9W8_9PLAT</name>
<comment type="caution">
    <text evidence="3">The sequence shown here is derived from an EMBL/GenBank/DDBJ whole genome shotgun (WGS) entry which is preliminary data.</text>
</comment>
<reference evidence="3 4" key="1">
    <citation type="submission" date="2024-11" db="EMBL/GenBank/DDBJ databases">
        <title>Adaptive evolution of stress response genes in parasites aligns with host niche diversity.</title>
        <authorList>
            <person name="Hahn C."/>
            <person name="Resl P."/>
        </authorList>
    </citation>
    <scope>NUCLEOTIDE SEQUENCE [LARGE SCALE GENOMIC DNA]</scope>
    <source>
        <strain evidence="3">EGGRZ-B1_66</strain>
        <tissue evidence="3">Body</tissue>
    </source>
</reference>
<dbReference type="CDD" id="cd04301">
    <property type="entry name" value="NAT_SF"/>
    <property type="match status" value="1"/>
</dbReference>
<dbReference type="InterPro" id="IPR051016">
    <property type="entry name" value="Diverse_Substrate_AcTransf"/>
</dbReference>
<evidence type="ECO:0000313" key="3">
    <source>
        <dbReference type="EMBL" id="KAL3316278.1"/>
    </source>
</evidence>
<dbReference type="Proteomes" id="UP001626550">
    <property type="component" value="Unassembled WGS sequence"/>
</dbReference>
<organism evidence="3 4">
    <name type="scientific">Cichlidogyrus casuarinus</name>
    <dbReference type="NCBI Taxonomy" id="1844966"/>
    <lineage>
        <taxon>Eukaryota</taxon>
        <taxon>Metazoa</taxon>
        <taxon>Spiralia</taxon>
        <taxon>Lophotrochozoa</taxon>
        <taxon>Platyhelminthes</taxon>
        <taxon>Monogenea</taxon>
        <taxon>Monopisthocotylea</taxon>
        <taxon>Dactylogyridea</taxon>
        <taxon>Ancyrocephalidae</taxon>
        <taxon>Cichlidogyrus</taxon>
    </lineage>
</organism>
<keyword evidence="1" id="KW-0808">Transferase</keyword>
<dbReference type="PANTHER" id="PTHR10545:SF29">
    <property type="entry name" value="GH14572P-RELATED"/>
    <property type="match status" value="1"/>
</dbReference>
<dbReference type="PANTHER" id="PTHR10545">
    <property type="entry name" value="DIAMINE N-ACETYLTRANSFERASE"/>
    <property type="match status" value="1"/>
</dbReference>